<keyword evidence="1" id="KW-0472">Membrane</keyword>
<evidence type="ECO:0000313" key="3">
    <source>
        <dbReference type="Proteomes" id="UP000422764"/>
    </source>
</evidence>
<dbReference type="AlphaFoldDB" id="A0A6I6F3B9"/>
<keyword evidence="3" id="KW-1185">Reference proteome</keyword>
<organism evidence="2 3">
    <name type="scientific">Clostridium bovifaecis</name>
    <dbReference type="NCBI Taxonomy" id="2184719"/>
    <lineage>
        <taxon>Bacteria</taxon>
        <taxon>Bacillati</taxon>
        <taxon>Bacillota</taxon>
        <taxon>Clostridia</taxon>
        <taxon>Eubacteriales</taxon>
        <taxon>Clostridiaceae</taxon>
        <taxon>Clostridium</taxon>
    </lineage>
</organism>
<protein>
    <submittedName>
        <fullName evidence="2">Uncharacterized protein</fullName>
    </submittedName>
</protein>
<sequence length="112" mass="12369">MNIMTLIVIAMIGEAVWETLKMLWQRKQKFNFDRIGALIISLVLSFSTGLDMLALVGIPTKIPYVGVALTGILISRGSNFMHDIIASISNVYQNTKCGVPREESIKKPGDSK</sequence>
<evidence type="ECO:0000313" key="2">
    <source>
        <dbReference type="EMBL" id="QGU95674.1"/>
    </source>
</evidence>
<accession>A0A6I6F3B9</accession>
<name>A0A6I6F3B9_9CLOT</name>
<feature type="transmembrane region" description="Helical" evidence="1">
    <location>
        <begin position="36"/>
        <end position="56"/>
    </location>
</feature>
<dbReference type="EMBL" id="CP046522">
    <property type="protein sequence ID" value="QGU95674.1"/>
    <property type="molecule type" value="Genomic_DNA"/>
</dbReference>
<keyword evidence="1" id="KW-0812">Transmembrane</keyword>
<gene>
    <name evidence="2" type="ORF">GOM49_11760</name>
</gene>
<proteinExistence type="predicted"/>
<dbReference type="Proteomes" id="UP000422764">
    <property type="component" value="Chromosome"/>
</dbReference>
<evidence type="ECO:0000256" key="1">
    <source>
        <dbReference type="SAM" id="Phobius"/>
    </source>
</evidence>
<keyword evidence="1" id="KW-1133">Transmembrane helix</keyword>
<reference evidence="2 3" key="1">
    <citation type="submission" date="2019-12" db="EMBL/GenBank/DDBJ databases">
        <title>Genome sequenceing of Clostridium bovifaecis.</title>
        <authorList>
            <person name="Yao Y."/>
        </authorList>
    </citation>
    <scope>NUCLEOTIDE SEQUENCE [LARGE SCALE GENOMIC DNA]</scope>
    <source>
        <strain evidence="2 3">BXX</strain>
    </source>
</reference>